<proteinExistence type="predicted"/>
<protein>
    <submittedName>
        <fullName evidence="1">Uncharacterized protein</fullName>
    </submittedName>
</protein>
<reference evidence="1" key="1">
    <citation type="submission" date="2020-11" db="EMBL/GenBank/DDBJ databases">
        <authorList>
            <person name="Tran Van P."/>
        </authorList>
    </citation>
    <scope>NUCLEOTIDE SEQUENCE</scope>
</reference>
<evidence type="ECO:0000313" key="1">
    <source>
        <dbReference type="EMBL" id="CAD7410375.1"/>
    </source>
</evidence>
<sequence>MNISTTNNVGRYLNMEQDLKQILNSMTSLYCHHTLLNFGPAVCDARGQVTQSGYSVFLAGGTTVQLTITL</sequence>
<dbReference type="AlphaFoldDB" id="A0A7R9D923"/>
<name>A0A7R9D923_TIMCR</name>
<accession>A0A7R9D923</accession>
<dbReference type="EMBL" id="OC321625">
    <property type="protein sequence ID" value="CAD7410375.1"/>
    <property type="molecule type" value="Genomic_DNA"/>
</dbReference>
<organism evidence="1">
    <name type="scientific">Timema cristinae</name>
    <name type="common">Walking stick</name>
    <dbReference type="NCBI Taxonomy" id="61476"/>
    <lineage>
        <taxon>Eukaryota</taxon>
        <taxon>Metazoa</taxon>
        <taxon>Ecdysozoa</taxon>
        <taxon>Arthropoda</taxon>
        <taxon>Hexapoda</taxon>
        <taxon>Insecta</taxon>
        <taxon>Pterygota</taxon>
        <taxon>Neoptera</taxon>
        <taxon>Polyneoptera</taxon>
        <taxon>Phasmatodea</taxon>
        <taxon>Timematodea</taxon>
        <taxon>Timematoidea</taxon>
        <taxon>Timematidae</taxon>
        <taxon>Timema</taxon>
    </lineage>
</organism>
<gene>
    <name evidence="1" type="ORF">TCEB3V08_LOCUS10467</name>
</gene>